<dbReference type="GO" id="GO:0005737">
    <property type="term" value="C:cytoplasm"/>
    <property type="evidence" value="ECO:0007669"/>
    <property type="project" value="UniProtKB-SubCell"/>
</dbReference>
<dbReference type="InterPro" id="IPR040627">
    <property type="entry name" value="T3SS_ATPase_C"/>
</dbReference>
<proteinExistence type="predicted"/>
<dbReference type="Pfam" id="PF18269">
    <property type="entry name" value="T3SS_ATPase_C"/>
    <property type="match status" value="1"/>
</dbReference>
<dbReference type="GO" id="GO:0071973">
    <property type="term" value="P:bacterial-type flagellum-dependent cell motility"/>
    <property type="evidence" value="ECO:0007669"/>
    <property type="project" value="InterPro"/>
</dbReference>
<keyword evidence="7" id="KW-1278">Translocase</keyword>
<dbReference type="Proteomes" id="UP000234857">
    <property type="component" value="Unassembled WGS sequence"/>
</dbReference>
<keyword evidence="10" id="KW-0282">Flagellum</keyword>
<dbReference type="CDD" id="cd18114">
    <property type="entry name" value="ATP-synt_flagellum-secretory_path_III_C"/>
    <property type="match status" value="1"/>
</dbReference>
<evidence type="ECO:0000256" key="7">
    <source>
        <dbReference type="ARBA" id="ARBA00022967"/>
    </source>
</evidence>
<evidence type="ECO:0000256" key="5">
    <source>
        <dbReference type="ARBA" id="ARBA00022840"/>
    </source>
</evidence>
<dbReference type="SMART" id="SM00382">
    <property type="entry name" value="AAA"/>
    <property type="match status" value="1"/>
</dbReference>
<evidence type="ECO:0000259" key="9">
    <source>
        <dbReference type="SMART" id="SM00382"/>
    </source>
</evidence>
<dbReference type="CDD" id="cd01136">
    <property type="entry name" value="ATPase_flagellum-secretory_path_III"/>
    <property type="match status" value="1"/>
</dbReference>
<organism evidence="10 11">
    <name type="scientific">Muiribacterium halophilum</name>
    <dbReference type="NCBI Taxonomy" id="2053465"/>
    <lineage>
        <taxon>Bacteria</taxon>
        <taxon>Candidatus Muiribacteriota</taxon>
        <taxon>Candidatus Muiribacteriia</taxon>
        <taxon>Candidatus Muiribacteriales</taxon>
        <taxon>Candidatus Muiribacteriaceae</taxon>
        <taxon>Candidatus Muiribacterium</taxon>
    </lineage>
</organism>
<evidence type="ECO:0000313" key="11">
    <source>
        <dbReference type="Proteomes" id="UP000234857"/>
    </source>
</evidence>
<keyword evidence="6" id="KW-0653">Protein transport</keyword>
<keyword evidence="10" id="KW-0966">Cell projection</keyword>
<dbReference type="InterPro" id="IPR050053">
    <property type="entry name" value="ATPase_alpha/beta_chains"/>
</dbReference>
<dbReference type="PANTHER" id="PTHR15184">
    <property type="entry name" value="ATP SYNTHASE"/>
    <property type="match status" value="1"/>
</dbReference>
<keyword evidence="2" id="KW-0813">Transport</keyword>
<dbReference type="AlphaFoldDB" id="A0A2N5ZDL3"/>
<dbReference type="GO" id="GO:0030257">
    <property type="term" value="C:type III protein secretion system complex"/>
    <property type="evidence" value="ECO:0007669"/>
    <property type="project" value="InterPro"/>
</dbReference>
<comment type="catalytic activity">
    <reaction evidence="8">
        <text>ATP + H2O + cellular proteinSide 1 = ADP + phosphate + cellular proteinSide 2.</text>
        <dbReference type="EC" id="7.4.2.8"/>
    </reaction>
</comment>
<dbReference type="CDD" id="cd18117">
    <property type="entry name" value="ATP-synt_flagellum-secretory_path_III_N"/>
    <property type="match status" value="1"/>
</dbReference>
<dbReference type="Pfam" id="PF00006">
    <property type="entry name" value="ATP-synt_ab"/>
    <property type="match status" value="1"/>
</dbReference>
<evidence type="ECO:0000256" key="1">
    <source>
        <dbReference type="ARBA" id="ARBA00004496"/>
    </source>
</evidence>
<feature type="domain" description="AAA+ ATPase" evidence="9">
    <location>
        <begin position="157"/>
        <end position="338"/>
    </location>
</feature>
<dbReference type="Pfam" id="PF02874">
    <property type="entry name" value="ATP-synt_ab_N"/>
    <property type="match status" value="1"/>
</dbReference>
<keyword evidence="5" id="KW-0067">ATP-binding</keyword>
<dbReference type="InterPro" id="IPR004100">
    <property type="entry name" value="ATPase_F1/V1/A1_a/bsu_N"/>
</dbReference>
<dbReference type="InterPro" id="IPR000194">
    <property type="entry name" value="ATPase_F1/V1/A1_a/bsu_nucl-bd"/>
</dbReference>
<accession>A0A2N5ZDL3</accession>
<dbReference type="GO" id="GO:0030254">
    <property type="term" value="P:protein secretion by the type III secretion system"/>
    <property type="evidence" value="ECO:0007669"/>
    <property type="project" value="InterPro"/>
</dbReference>
<dbReference type="InterPro" id="IPR005714">
    <property type="entry name" value="ATPase_T3SS_FliI/YscN"/>
</dbReference>
<comment type="caution">
    <text evidence="10">The sequence shown here is derived from an EMBL/GenBank/DDBJ whole genome shotgun (WGS) entry which is preliminary data.</text>
</comment>
<evidence type="ECO:0000256" key="3">
    <source>
        <dbReference type="ARBA" id="ARBA00022490"/>
    </source>
</evidence>
<dbReference type="GO" id="GO:0008564">
    <property type="term" value="F:protein-exporting ATPase activity"/>
    <property type="evidence" value="ECO:0007669"/>
    <property type="project" value="UniProtKB-EC"/>
</dbReference>
<protein>
    <submittedName>
        <fullName evidence="10">Flagellar protein export ATPase FliI</fullName>
    </submittedName>
</protein>
<dbReference type="NCBIfam" id="TIGR03497">
    <property type="entry name" value="FliI_clade2"/>
    <property type="match status" value="1"/>
</dbReference>
<dbReference type="Gene3D" id="3.40.50.12240">
    <property type="match status" value="1"/>
</dbReference>
<dbReference type="GO" id="GO:0044780">
    <property type="term" value="P:bacterial-type flagellum assembly"/>
    <property type="evidence" value="ECO:0007669"/>
    <property type="project" value="InterPro"/>
</dbReference>
<dbReference type="PANTHER" id="PTHR15184:SF9">
    <property type="entry name" value="SPI-1 TYPE 3 SECRETION SYSTEM ATPASE"/>
    <property type="match status" value="1"/>
</dbReference>
<dbReference type="GO" id="GO:0005524">
    <property type="term" value="F:ATP binding"/>
    <property type="evidence" value="ECO:0007669"/>
    <property type="project" value="UniProtKB-KW"/>
</dbReference>
<evidence type="ECO:0000313" key="10">
    <source>
        <dbReference type="EMBL" id="PLX16747.1"/>
    </source>
</evidence>
<dbReference type="GO" id="GO:0046933">
    <property type="term" value="F:proton-transporting ATP synthase activity, rotational mechanism"/>
    <property type="evidence" value="ECO:0007669"/>
    <property type="project" value="TreeGrafter"/>
</dbReference>
<reference evidence="10 11" key="1">
    <citation type="submission" date="2017-11" db="EMBL/GenBank/DDBJ databases">
        <title>Genome-resolved metagenomics identifies genetic mobility, metabolic interactions, and unexpected diversity in perchlorate-reducing communities.</title>
        <authorList>
            <person name="Barnum T.P."/>
            <person name="Figueroa I.A."/>
            <person name="Carlstrom C.I."/>
            <person name="Lucas L.N."/>
            <person name="Engelbrektson A.L."/>
            <person name="Coates J.D."/>
        </authorList>
    </citation>
    <scope>NUCLEOTIDE SEQUENCE [LARGE SCALE GENOMIC DNA]</scope>
    <source>
        <strain evidence="10">BM706</strain>
    </source>
</reference>
<dbReference type="InterPro" id="IPR027417">
    <property type="entry name" value="P-loop_NTPase"/>
</dbReference>
<keyword evidence="4" id="KW-0547">Nucleotide-binding</keyword>
<dbReference type="PROSITE" id="PS00152">
    <property type="entry name" value="ATPASE_ALPHA_BETA"/>
    <property type="match status" value="1"/>
</dbReference>
<dbReference type="FunFam" id="3.40.50.12240:FF:000002">
    <property type="entry name" value="Flagellum-specific ATP synthase FliI"/>
    <property type="match status" value="1"/>
</dbReference>
<dbReference type="InterPro" id="IPR020003">
    <property type="entry name" value="ATPase_a/bsu_AS"/>
</dbReference>
<keyword evidence="3" id="KW-0963">Cytoplasm</keyword>
<evidence type="ECO:0000256" key="2">
    <source>
        <dbReference type="ARBA" id="ARBA00022448"/>
    </source>
</evidence>
<evidence type="ECO:0000256" key="4">
    <source>
        <dbReference type="ARBA" id="ARBA00022741"/>
    </source>
</evidence>
<dbReference type="GO" id="GO:0016887">
    <property type="term" value="F:ATP hydrolysis activity"/>
    <property type="evidence" value="ECO:0007669"/>
    <property type="project" value="InterPro"/>
</dbReference>
<gene>
    <name evidence="10" type="primary">fliI</name>
    <name evidence="10" type="ORF">C0601_09730</name>
</gene>
<evidence type="ECO:0000256" key="6">
    <source>
        <dbReference type="ARBA" id="ARBA00022927"/>
    </source>
</evidence>
<comment type="subcellular location">
    <subcellularLocation>
        <location evidence="1">Cytoplasm</location>
    </subcellularLocation>
</comment>
<dbReference type="NCBIfam" id="TIGR01026">
    <property type="entry name" value="fliI_yscN"/>
    <property type="match status" value="1"/>
</dbReference>
<evidence type="ECO:0000256" key="8">
    <source>
        <dbReference type="ARBA" id="ARBA00034006"/>
    </source>
</evidence>
<dbReference type="EMBL" id="PKTG01000107">
    <property type="protein sequence ID" value="PLX16747.1"/>
    <property type="molecule type" value="Genomic_DNA"/>
</dbReference>
<dbReference type="SUPFAM" id="SSF52540">
    <property type="entry name" value="P-loop containing nucleoside triphosphate hydrolases"/>
    <property type="match status" value="1"/>
</dbReference>
<sequence>MLDFEHLEEKIDSIDTLKVNGKVTHVIGLLIESMGPSARIGELCYIYPRGSKEPIYSEIVGFKENKVLLMPFSEVHNIAPGCEVRASGHTMKVPVGKALLGRVIDGLGRPLDGKGPIRPEKYCEVYNEPPNPLSRPRIDKKLELGVKALDGMLSVGRGQRIGIFAGSGVGKSTLMGMIARNTEADINVFALVGERGREVREFIERDLGEEGLKRSVVICATSDQPALIRLKGAFVATAVAEYFRDLGKDVILMMDSVTRFAMAQREVGLTVGEPPATRGYTPSVFAILPKLLERSGRSEKGSITGIYTVLVEGSDMDEPVADAVRGILDGHIVLRRELVMQNHYPAIDILESVSRLMPEIIEKEHLSTANRLRSTYSTYKDTEDLINIGAYVSGSNPQVDYSIRKIDEIKDFLTQGVYEKFSFEDTVDMLKDIFKG</sequence>
<dbReference type="InterPro" id="IPR003593">
    <property type="entry name" value="AAA+_ATPase"/>
</dbReference>
<name>A0A2N5ZDL3_MUIH1</name>
<dbReference type="InterPro" id="IPR022425">
    <property type="entry name" value="FliI_clade2"/>
</dbReference>
<keyword evidence="10" id="KW-0969">Cilium</keyword>